<evidence type="ECO:0000256" key="1">
    <source>
        <dbReference type="SAM" id="MobiDB-lite"/>
    </source>
</evidence>
<protein>
    <submittedName>
        <fullName evidence="2">Uncharacterized protein</fullName>
    </submittedName>
</protein>
<organism evidence="2">
    <name type="scientific">Skeletonema marinoi</name>
    <dbReference type="NCBI Taxonomy" id="267567"/>
    <lineage>
        <taxon>Eukaryota</taxon>
        <taxon>Sar</taxon>
        <taxon>Stramenopiles</taxon>
        <taxon>Ochrophyta</taxon>
        <taxon>Bacillariophyta</taxon>
        <taxon>Coscinodiscophyceae</taxon>
        <taxon>Thalassiosirophycidae</taxon>
        <taxon>Thalassiosirales</taxon>
        <taxon>Skeletonemataceae</taxon>
        <taxon>Skeletonema</taxon>
        <taxon>Skeletonema marinoi-dohrnii complex</taxon>
    </lineage>
</organism>
<reference evidence="2" key="1">
    <citation type="submission" date="2021-01" db="EMBL/GenBank/DDBJ databases">
        <authorList>
            <person name="Corre E."/>
            <person name="Pelletier E."/>
            <person name="Niang G."/>
            <person name="Scheremetjew M."/>
            <person name="Finn R."/>
            <person name="Kale V."/>
            <person name="Holt S."/>
            <person name="Cochrane G."/>
            <person name="Meng A."/>
            <person name="Brown T."/>
            <person name="Cohen L."/>
        </authorList>
    </citation>
    <scope>NUCLEOTIDE SEQUENCE</scope>
    <source>
        <strain evidence="2">SM1012Den-03</strain>
    </source>
</reference>
<evidence type="ECO:0000313" key="2">
    <source>
        <dbReference type="EMBL" id="CAD9629329.1"/>
    </source>
</evidence>
<accession>A0A7S2PZX6</accession>
<feature type="region of interest" description="Disordered" evidence="1">
    <location>
        <begin position="89"/>
        <end position="131"/>
    </location>
</feature>
<feature type="compositionally biased region" description="Basic and acidic residues" evidence="1">
    <location>
        <begin position="92"/>
        <end position="106"/>
    </location>
</feature>
<gene>
    <name evidence="2" type="ORF">SMAR0320_LOCUS22281</name>
</gene>
<sequence length="163" mass="18107">MAYSPSSVSASRSGLQLLLAATMILTPQSTKSTSTQSMITPVPYAPKKDRSAKSCAAAAPYISQLTFNVGGGDKPSWLRLNHRLNPKLRAHVSSDKLRNGNKRQAEESQSLWSHNKHPLQQKSINNKKQKSEDFTFSHVQYRNSTLCKRLTTDEKDTSSSEND</sequence>
<dbReference type="EMBL" id="HBGZ01031262">
    <property type="protein sequence ID" value="CAD9629329.1"/>
    <property type="molecule type" value="Transcribed_RNA"/>
</dbReference>
<name>A0A7S2PZX6_9STRA</name>
<proteinExistence type="predicted"/>
<dbReference type="AlphaFoldDB" id="A0A7S2PZX6"/>